<evidence type="ECO:0000313" key="2">
    <source>
        <dbReference type="Proteomes" id="UP000188268"/>
    </source>
</evidence>
<evidence type="ECO:0000313" key="1">
    <source>
        <dbReference type="EMBL" id="OMO60733.1"/>
    </source>
</evidence>
<evidence type="ECO:0008006" key="3">
    <source>
        <dbReference type="Google" id="ProtNLM"/>
    </source>
</evidence>
<dbReference type="Gene3D" id="3.40.50.300">
    <property type="entry name" value="P-loop containing nucleotide triphosphate hydrolases"/>
    <property type="match status" value="2"/>
</dbReference>
<dbReference type="SUPFAM" id="SSF52540">
    <property type="entry name" value="P-loop containing nucleoside triphosphate hydrolases"/>
    <property type="match status" value="1"/>
</dbReference>
<dbReference type="OrthoDB" id="3156807at2759"/>
<dbReference type="AlphaFoldDB" id="A0A1R3GRL2"/>
<dbReference type="InterPro" id="IPR039904">
    <property type="entry name" value="TRANK1"/>
</dbReference>
<proteinExistence type="predicted"/>
<keyword evidence="2" id="KW-1185">Reference proteome</keyword>
<organism evidence="1 2">
    <name type="scientific">Corchorus capsularis</name>
    <name type="common">Jute</name>
    <dbReference type="NCBI Taxonomy" id="210143"/>
    <lineage>
        <taxon>Eukaryota</taxon>
        <taxon>Viridiplantae</taxon>
        <taxon>Streptophyta</taxon>
        <taxon>Embryophyta</taxon>
        <taxon>Tracheophyta</taxon>
        <taxon>Spermatophyta</taxon>
        <taxon>Magnoliopsida</taxon>
        <taxon>eudicotyledons</taxon>
        <taxon>Gunneridae</taxon>
        <taxon>Pentapetalae</taxon>
        <taxon>rosids</taxon>
        <taxon>malvids</taxon>
        <taxon>Malvales</taxon>
        <taxon>Malvaceae</taxon>
        <taxon>Grewioideae</taxon>
        <taxon>Apeibeae</taxon>
        <taxon>Corchorus</taxon>
    </lineage>
</organism>
<protein>
    <recommendedName>
        <fullName evidence="3">Tetratricopeptide-like helical</fullName>
    </recommendedName>
</protein>
<accession>A0A1R3GRL2</accession>
<reference evidence="1 2" key="1">
    <citation type="submission" date="2013-09" db="EMBL/GenBank/DDBJ databases">
        <title>Corchorus capsularis genome sequencing.</title>
        <authorList>
            <person name="Alam M."/>
            <person name="Haque M.S."/>
            <person name="Islam M.S."/>
            <person name="Emdad E.M."/>
            <person name="Islam M.M."/>
            <person name="Ahmed B."/>
            <person name="Halim A."/>
            <person name="Hossen Q.M.M."/>
            <person name="Hossain M.Z."/>
            <person name="Ahmed R."/>
            <person name="Khan M.M."/>
            <person name="Islam R."/>
            <person name="Rashid M.M."/>
            <person name="Khan S.A."/>
            <person name="Rahman M.S."/>
            <person name="Alam M."/>
        </authorList>
    </citation>
    <scope>NUCLEOTIDE SEQUENCE [LARGE SCALE GENOMIC DNA]</scope>
    <source>
        <strain evidence="2">cv. CVL-1</strain>
        <tissue evidence="1">Whole seedling</tissue>
    </source>
</reference>
<gene>
    <name evidence="1" type="ORF">CCACVL1_23909</name>
</gene>
<dbReference type="EMBL" id="AWWV01013652">
    <property type="protein sequence ID" value="OMO60733.1"/>
    <property type="molecule type" value="Genomic_DNA"/>
</dbReference>
<dbReference type="STRING" id="210143.A0A1R3GRL2"/>
<dbReference type="OMA" id="WICENEQ"/>
<dbReference type="InterPro" id="IPR027417">
    <property type="entry name" value="P-loop_NTPase"/>
</dbReference>
<sequence>MADLVINLHRRLQNEGYEGRIMDFVYIDEVQDLTMRQIALFKHICKNVNEGFVFCGDTAQTIARGIDFRFEDIRSLYYNEFLLESKCKENDEKGGKGQISKSFHLSQNFRTHDGVLRLAQSVMDLLYRFFPSFVDILSPETSLIYGEAPILLESDNEENAITRIFSNHGNVGGQMVGFGAEQVILVRDDAAKDEILKCVGKQALVLNIVECKGLEFQDVLLYNFFGSSPLKSQWRVVYEYMKEQGLLDASWSFPTFKQAKHNILCSELKQLYVAITRTRQRLWICENEQELSKPMFNYWKKKCLVQVRKLDDSLAQAMQVASSPEEWKKRGYKLLEQCNYVMATMCFERAHDIYGEKLAKAFGLRAEADRLDGLNPERASTARRQAAEIFYSIGKAEHAADCFYMLKEYEKAGISFL</sequence>
<dbReference type="Gramene" id="OMO60733">
    <property type="protein sequence ID" value="OMO60733"/>
    <property type="gene ID" value="CCACVL1_23909"/>
</dbReference>
<dbReference type="PANTHER" id="PTHR21529">
    <property type="entry name" value="MAMMARY TURMOR VIRUS RECEPTOR HOMOLOG 1, 2 MTVR1, 2"/>
    <property type="match status" value="1"/>
</dbReference>
<dbReference type="PANTHER" id="PTHR21529:SF4">
    <property type="entry name" value="TPR AND ANKYRIN REPEAT-CONTAINING PROTEIN 1"/>
    <property type="match status" value="1"/>
</dbReference>
<comment type="caution">
    <text evidence="1">The sequence shown here is derived from an EMBL/GenBank/DDBJ whole genome shotgun (WGS) entry which is preliminary data.</text>
</comment>
<name>A0A1R3GRL2_COCAP</name>
<dbReference type="Proteomes" id="UP000188268">
    <property type="component" value="Unassembled WGS sequence"/>
</dbReference>